<protein>
    <submittedName>
        <fullName evidence="2">Uncharacterized protein</fullName>
    </submittedName>
</protein>
<dbReference type="EMBL" id="BSUZ01000001">
    <property type="protein sequence ID" value="GMA87681.1"/>
    <property type="molecule type" value="Genomic_DNA"/>
</dbReference>
<proteinExistence type="predicted"/>
<evidence type="ECO:0000313" key="2">
    <source>
        <dbReference type="EMBL" id="GMA87681.1"/>
    </source>
</evidence>
<dbReference type="Proteomes" id="UP001157017">
    <property type="component" value="Unassembled WGS sequence"/>
</dbReference>
<sequence>MPPSLRAADVGVDGEPADGLARVVGPLLGGRGTGAGLLGGLRALVELDLGGVVRLGGDLGGRLRLLEPGGGHGELGLDGVDLAGLAGDGVLRVVDLLLRGVHRPAGPAGVGERRRRTGGQHGRDECTRDGQGERVAGAGCRGHRAPSVRRTPDLSGRRRPRSVGAPDRQ</sequence>
<evidence type="ECO:0000256" key="1">
    <source>
        <dbReference type="SAM" id="MobiDB-lite"/>
    </source>
</evidence>
<name>A0ABQ6JLK2_9ACTN</name>
<organism evidence="2 3">
    <name type="scientific">Angustibacter aerolatus</name>
    <dbReference type="NCBI Taxonomy" id="1162965"/>
    <lineage>
        <taxon>Bacteria</taxon>
        <taxon>Bacillati</taxon>
        <taxon>Actinomycetota</taxon>
        <taxon>Actinomycetes</taxon>
        <taxon>Kineosporiales</taxon>
        <taxon>Kineosporiaceae</taxon>
    </lineage>
</organism>
<feature type="compositionally biased region" description="Basic and acidic residues" evidence="1">
    <location>
        <begin position="121"/>
        <end position="132"/>
    </location>
</feature>
<comment type="caution">
    <text evidence="2">The sequence shown here is derived from an EMBL/GenBank/DDBJ whole genome shotgun (WGS) entry which is preliminary data.</text>
</comment>
<reference evidence="3" key="1">
    <citation type="journal article" date="2019" name="Int. J. Syst. Evol. Microbiol.">
        <title>The Global Catalogue of Microorganisms (GCM) 10K type strain sequencing project: providing services to taxonomists for standard genome sequencing and annotation.</title>
        <authorList>
            <consortium name="The Broad Institute Genomics Platform"/>
            <consortium name="The Broad Institute Genome Sequencing Center for Infectious Disease"/>
            <person name="Wu L."/>
            <person name="Ma J."/>
        </authorList>
    </citation>
    <scope>NUCLEOTIDE SEQUENCE [LARGE SCALE GENOMIC DNA]</scope>
    <source>
        <strain evidence="3">NBRC 108730</strain>
    </source>
</reference>
<feature type="region of interest" description="Disordered" evidence="1">
    <location>
        <begin position="104"/>
        <end position="169"/>
    </location>
</feature>
<gene>
    <name evidence="2" type="ORF">GCM10025868_29310</name>
</gene>
<evidence type="ECO:0000313" key="3">
    <source>
        <dbReference type="Proteomes" id="UP001157017"/>
    </source>
</evidence>
<keyword evidence="3" id="KW-1185">Reference proteome</keyword>
<accession>A0ABQ6JLK2</accession>